<evidence type="ECO:0000256" key="8">
    <source>
        <dbReference type="ARBA" id="ARBA00025340"/>
    </source>
</evidence>
<evidence type="ECO:0000313" key="9">
    <source>
        <dbReference type="EMBL" id="CAH1434545.1"/>
    </source>
</evidence>
<evidence type="ECO:0000256" key="4">
    <source>
        <dbReference type="ARBA" id="ARBA00022927"/>
    </source>
</evidence>
<reference evidence="9 10" key="1">
    <citation type="submission" date="2022-01" db="EMBL/GenBank/DDBJ databases">
        <authorList>
            <person name="Xiong W."/>
            <person name="Schranz E."/>
        </authorList>
    </citation>
    <scope>NUCLEOTIDE SEQUENCE [LARGE SCALE GENOMIC DNA]</scope>
</reference>
<keyword evidence="6" id="KW-0811">Translocation</keyword>
<evidence type="ECO:0008006" key="11">
    <source>
        <dbReference type="Google" id="ProtNLM"/>
    </source>
</evidence>
<keyword evidence="3" id="KW-0812">Transmembrane</keyword>
<protein>
    <recommendedName>
        <fullName evidence="11">Sec-independent protein translocase protein TATA, chloroplastic</fullName>
    </recommendedName>
</protein>
<dbReference type="NCBIfam" id="TIGR01411">
    <property type="entry name" value="tatAE"/>
    <property type="match status" value="1"/>
</dbReference>
<gene>
    <name evidence="9" type="ORF">LVIROSA_LOCUS21058</name>
</gene>
<name>A0AAU9N5Q2_9ASTR</name>
<dbReference type="HAMAP" id="MF_00236">
    <property type="entry name" value="TatA_E"/>
    <property type="match status" value="1"/>
</dbReference>
<keyword evidence="7" id="KW-0472">Membrane</keyword>
<comment type="subcellular location">
    <subcellularLocation>
        <location evidence="1">Plastid</location>
        <location evidence="1">Chloroplast thylakoid membrane</location>
        <topology evidence="1">Single-pass membrane protein</topology>
    </subcellularLocation>
</comment>
<keyword evidence="10" id="KW-1185">Reference proteome</keyword>
<dbReference type="PANTHER" id="PTHR33162">
    <property type="entry name" value="SEC-INDEPENDENT PROTEIN TRANSLOCASE PROTEIN TATA, CHLOROPLASTIC"/>
    <property type="match status" value="1"/>
</dbReference>
<dbReference type="PRINTS" id="PR01506">
    <property type="entry name" value="TATBPROTEIN"/>
</dbReference>
<proteinExistence type="inferred from homology"/>
<dbReference type="AlphaFoldDB" id="A0AAU9N5Q2"/>
<dbReference type="NCBIfam" id="NF011429">
    <property type="entry name" value="PRK14857.1"/>
    <property type="match status" value="1"/>
</dbReference>
<dbReference type="Proteomes" id="UP001157418">
    <property type="component" value="Unassembled WGS sequence"/>
</dbReference>
<evidence type="ECO:0000256" key="7">
    <source>
        <dbReference type="ARBA" id="ARBA00023136"/>
    </source>
</evidence>
<sequence length="164" mass="17647">MAISSTASSLISLYTPTTPQRTPSTSLFSSSNSSFLTTTFKPLNLVQRHRSIPANTKKSGFSCTCMFGLGMPELVVIAGVATLVFGPKKLPEVGRSIGKTFKSFQQAAKEFETELKKESEPIEESRTALNEIIEHENGDANSTKLTLSKLLTPSIGLGFLSLGD</sequence>
<keyword evidence="2" id="KW-0813">Transport</keyword>
<dbReference type="Pfam" id="PF02416">
    <property type="entry name" value="TatA_B_E"/>
    <property type="match status" value="1"/>
</dbReference>
<evidence type="ECO:0000256" key="5">
    <source>
        <dbReference type="ARBA" id="ARBA00022989"/>
    </source>
</evidence>
<evidence type="ECO:0000256" key="3">
    <source>
        <dbReference type="ARBA" id="ARBA00022692"/>
    </source>
</evidence>
<accession>A0AAU9N5Q2</accession>
<dbReference type="InterPro" id="IPR003369">
    <property type="entry name" value="TatA/B/E"/>
</dbReference>
<comment type="caution">
    <text evidence="9">The sequence shown here is derived from an EMBL/GenBank/DDBJ whole genome shotgun (WGS) entry which is preliminary data.</text>
</comment>
<dbReference type="InterPro" id="IPR006312">
    <property type="entry name" value="TatA/E"/>
</dbReference>
<dbReference type="GO" id="GO:0009535">
    <property type="term" value="C:chloroplast thylakoid membrane"/>
    <property type="evidence" value="ECO:0007669"/>
    <property type="project" value="UniProtKB-SubCell"/>
</dbReference>
<dbReference type="GO" id="GO:0006886">
    <property type="term" value="P:intracellular protein transport"/>
    <property type="evidence" value="ECO:0007669"/>
    <property type="project" value="UniProtKB-ARBA"/>
</dbReference>
<organism evidence="9 10">
    <name type="scientific">Lactuca virosa</name>
    <dbReference type="NCBI Taxonomy" id="75947"/>
    <lineage>
        <taxon>Eukaryota</taxon>
        <taxon>Viridiplantae</taxon>
        <taxon>Streptophyta</taxon>
        <taxon>Embryophyta</taxon>
        <taxon>Tracheophyta</taxon>
        <taxon>Spermatophyta</taxon>
        <taxon>Magnoliopsida</taxon>
        <taxon>eudicotyledons</taxon>
        <taxon>Gunneridae</taxon>
        <taxon>Pentapetalae</taxon>
        <taxon>asterids</taxon>
        <taxon>campanulids</taxon>
        <taxon>Asterales</taxon>
        <taxon>Asteraceae</taxon>
        <taxon>Cichorioideae</taxon>
        <taxon>Cichorieae</taxon>
        <taxon>Lactucinae</taxon>
        <taxon>Lactuca</taxon>
    </lineage>
</organism>
<evidence type="ECO:0000256" key="2">
    <source>
        <dbReference type="ARBA" id="ARBA00022448"/>
    </source>
</evidence>
<dbReference type="PANTHER" id="PTHR33162:SF11">
    <property type="entry name" value="SEC-INDEPENDENT PROTEIN TRANSLOCASE PROTEIN TATA_B_E-RELATED"/>
    <property type="match status" value="1"/>
</dbReference>
<comment type="function">
    <text evidence="8">Part of the twin-arginine translocation (Tat) system that transports large folded proteins containing a characteristic twin-arginine motif in their signal peptide across the thylakoid membrane. Involved in delta pH-dependent protein transport required for chloroplast development, especially thylakoid membrane formation. TATC and TATB mediate precursor recognition, whereas TATA facilitates translocation.</text>
</comment>
<dbReference type="Gene3D" id="1.20.5.3310">
    <property type="match status" value="1"/>
</dbReference>
<evidence type="ECO:0000313" key="10">
    <source>
        <dbReference type="Proteomes" id="UP001157418"/>
    </source>
</evidence>
<evidence type="ECO:0000256" key="6">
    <source>
        <dbReference type="ARBA" id="ARBA00023010"/>
    </source>
</evidence>
<evidence type="ECO:0000256" key="1">
    <source>
        <dbReference type="ARBA" id="ARBA00004581"/>
    </source>
</evidence>
<keyword evidence="5" id="KW-1133">Transmembrane helix</keyword>
<keyword evidence="4" id="KW-0653">Protein transport</keyword>
<dbReference type="EMBL" id="CAKMRJ010003671">
    <property type="protein sequence ID" value="CAH1434545.1"/>
    <property type="molecule type" value="Genomic_DNA"/>
</dbReference>
<dbReference type="GO" id="GO:0043953">
    <property type="term" value="P:protein transport by the Tat complex"/>
    <property type="evidence" value="ECO:0007669"/>
    <property type="project" value="InterPro"/>
</dbReference>
<dbReference type="NCBIfam" id="NF011430">
    <property type="entry name" value="PRK14861.1"/>
    <property type="match status" value="1"/>
</dbReference>